<accession>A0A091L1Z3</accession>
<sequence>GKICLAGMSKRNLNNLTKIRMALNRKTWALYAWIINILIK</sequence>
<dbReference type="EMBL" id="KK551604">
    <property type="protein sequence ID" value="KFP33949.1"/>
    <property type="molecule type" value="Genomic_DNA"/>
</dbReference>
<proteinExistence type="predicted"/>
<evidence type="ECO:0000313" key="1">
    <source>
        <dbReference type="EMBL" id="KFP33949.1"/>
    </source>
</evidence>
<protein>
    <submittedName>
        <fullName evidence="1">Uncharacterized protein</fullName>
    </submittedName>
</protein>
<feature type="non-terminal residue" evidence="1">
    <location>
        <position position="1"/>
    </location>
</feature>
<dbReference type="Proteomes" id="UP000053615">
    <property type="component" value="Unassembled WGS sequence"/>
</dbReference>
<keyword evidence="2" id="KW-1185">Reference proteome</keyword>
<gene>
    <name evidence="1" type="ORF">N325_01320</name>
</gene>
<reference evidence="1 2" key="1">
    <citation type="submission" date="2014-04" db="EMBL/GenBank/DDBJ databases">
        <title>Genome evolution of avian class.</title>
        <authorList>
            <person name="Zhang G."/>
            <person name="Li C."/>
        </authorList>
    </citation>
    <scope>NUCLEOTIDE SEQUENCE [LARGE SCALE GENOMIC DNA]</scope>
    <source>
        <strain evidence="1">BGI_N325</strain>
    </source>
</reference>
<feature type="non-terminal residue" evidence="1">
    <location>
        <position position="40"/>
    </location>
</feature>
<evidence type="ECO:0000313" key="2">
    <source>
        <dbReference type="Proteomes" id="UP000053615"/>
    </source>
</evidence>
<organism evidence="1 2">
    <name type="scientific">Colius striatus</name>
    <name type="common">Speckled mousebird</name>
    <dbReference type="NCBI Taxonomy" id="57412"/>
    <lineage>
        <taxon>Eukaryota</taxon>
        <taxon>Metazoa</taxon>
        <taxon>Chordata</taxon>
        <taxon>Craniata</taxon>
        <taxon>Vertebrata</taxon>
        <taxon>Euteleostomi</taxon>
        <taxon>Archelosauria</taxon>
        <taxon>Archosauria</taxon>
        <taxon>Dinosauria</taxon>
        <taxon>Saurischia</taxon>
        <taxon>Theropoda</taxon>
        <taxon>Coelurosauria</taxon>
        <taxon>Aves</taxon>
        <taxon>Neognathae</taxon>
        <taxon>Neoaves</taxon>
        <taxon>Telluraves</taxon>
        <taxon>Coraciimorphae</taxon>
        <taxon>Coliiformes</taxon>
        <taxon>Coliidae</taxon>
        <taxon>Colius</taxon>
    </lineage>
</organism>
<dbReference type="AlphaFoldDB" id="A0A091L1Z3"/>
<name>A0A091L1Z3_COLST</name>